<evidence type="ECO:0000313" key="4">
    <source>
        <dbReference type="EMBL" id="GGF94412.1"/>
    </source>
</evidence>
<dbReference type="AlphaFoldDB" id="A0A917CPG2"/>
<dbReference type="InterPro" id="IPR013225">
    <property type="entry name" value="PaaX_C"/>
</dbReference>
<organism evidence="4 5">
    <name type="scientific">Rhodococcoides trifolii</name>
    <dbReference type="NCBI Taxonomy" id="908250"/>
    <lineage>
        <taxon>Bacteria</taxon>
        <taxon>Bacillati</taxon>
        <taxon>Actinomycetota</taxon>
        <taxon>Actinomycetes</taxon>
        <taxon>Mycobacteriales</taxon>
        <taxon>Nocardiaceae</taxon>
        <taxon>Rhodococcoides</taxon>
    </lineage>
</organism>
<dbReference type="InterPro" id="IPR048846">
    <property type="entry name" value="PaaX-like_central"/>
</dbReference>
<feature type="domain" description="Transcriptional repressor PaaX-like C-terminal" evidence="2">
    <location>
        <begin position="179"/>
        <end position="258"/>
    </location>
</feature>
<dbReference type="Gene3D" id="1.20.58.1460">
    <property type="match status" value="1"/>
</dbReference>
<dbReference type="Proteomes" id="UP000654257">
    <property type="component" value="Unassembled WGS sequence"/>
</dbReference>
<dbReference type="PIRSF" id="PIRSF020623">
    <property type="entry name" value="PaaX"/>
    <property type="match status" value="1"/>
</dbReference>
<dbReference type="RefSeq" id="WP_188543132.1">
    <property type="nucleotide sequence ID" value="NZ_BMCU01000001.1"/>
</dbReference>
<sequence>MESEEVNSTPQSLLLAFLGMHLLWKPIAISGASIVDVFGWLGVGQAAARSLLARMTDRGMLDRHKIGRKTYYSLTPDGATILDDGSRKVWRGAGHSSWDGQWTTVVLSVPEDSRHLRHRARSRLGWAGFGNTSLGLWVAPGRHDVAAILGTEFDGADITVMVGRTVAPTTDRSLVASAFDLDEIARGYVAFGSRWSSLVAEDLTASDAFATRVRLQAQWLSLGRSDPLLPASLLPDRWPAEDAEKLFRRLDATLDRASIGIEASGLDSIAVQPVPEDTVLDASSAVSSSA</sequence>
<reference evidence="4" key="1">
    <citation type="journal article" date="2014" name="Int. J. Syst. Evol. Microbiol.">
        <title>Complete genome sequence of Corynebacterium casei LMG S-19264T (=DSM 44701T), isolated from a smear-ripened cheese.</title>
        <authorList>
            <consortium name="US DOE Joint Genome Institute (JGI-PGF)"/>
            <person name="Walter F."/>
            <person name="Albersmeier A."/>
            <person name="Kalinowski J."/>
            <person name="Ruckert C."/>
        </authorList>
    </citation>
    <scope>NUCLEOTIDE SEQUENCE</scope>
    <source>
        <strain evidence="4">CCM 7905</strain>
    </source>
</reference>
<dbReference type="Gene3D" id="3.30.70.2650">
    <property type="match status" value="1"/>
</dbReference>
<dbReference type="Gene3D" id="1.10.10.10">
    <property type="entry name" value="Winged helix-like DNA-binding domain superfamily/Winged helix DNA-binding domain"/>
    <property type="match status" value="1"/>
</dbReference>
<dbReference type="InterPro" id="IPR012906">
    <property type="entry name" value="PaaX-like_N"/>
</dbReference>
<gene>
    <name evidence="4" type="primary">paaX</name>
    <name evidence="4" type="ORF">GCM10007304_05280</name>
</gene>
<dbReference type="InterPro" id="IPR011965">
    <property type="entry name" value="PaaX_trns_reg"/>
</dbReference>
<dbReference type="SUPFAM" id="SSF46785">
    <property type="entry name" value="Winged helix' DNA-binding domain"/>
    <property type="match status" value="1"/>
</dbReference>
<evidence type="ECO:0000313" key="5">
    <source>
        <dbReference type="Proteomes" id="UP000654257"/>
    </source>
</evidence>
<dbReference type="Pfam" id="PF08223">
    <property type="entry name" value="PaaX_C"/>
    <property type="match status" value="1"/>
</dbReference>
<dbReference type="GO" id="GO:0006351">
    <property type="term" value="P:DNA-templated transcription"/>
    <property type="evidence" value="ECO:0007669"/>
    <property type="project" value="InterPro"/>
</dbReference>
<protein>
    <submittedName>
        <fullName evidence="4">PaaX family transcriptional regulator</fullName>
    </submittedName>
</protein>
<keyword evidence="5" id="KW-1185">Reference proteome</keyword>
<proteinExistence type="predicted"/>
<accession>A0A917CPG2</accession>
<evidence type="ECO:0000259" key="3">
    <source>
        <dbReference type="Pfam" id="PF20803"/>
    </source>
</evidence>
<feature type="domain" description="Transcriptional repressor PaaX-like central Cas2-like" evidence="3">
    <location>
        <begin position="96"/>
        <end position="175"/>
    </location>
</feature>
<dbReference type="InterPro" id="IPR036388">
    <property type="entry name" value="WH-like_DNA-bd_sf"/>
</dbReference>
<name>A0A917CPG2_9NOCA</name>
<feature type="domain" description="Transcriptional repressor PaaX-like N-terminal" evidence="1">
    <location>
        <begin position="10"/>
        <end position="76"/>
    </location>
</feature>
<dbReference type="Pfam" id="PF20803">
    <property type="entry name" value="PaaX_M"/>
    <property type="match status" value="1"/>
</dbReference>
<dbReference type="InterPro" id="IPR036390">
    <property type="entry name" value="WH_DNA-bd_sf"/>
</dbReference>
<dbReference type="Pfam" id="PF07848">
    <property type="entry name" value="PaaX"/>
    <property type="match status" value="1"/>
</dbReference>
<comment type="caution">
    <text evidence="4">The sequence shown here is derived from an EMBL/GenBank/DDBJ whole genome shotgun (WGS) entry which is preliminary data.</text>
</comment>
<reference evidence="4" key="2">
    <citation type="submission" date="2020-09" db="EMBL/GenBank/DDBJ databases">
        <authorList>
            <person name="Sun Q."/>
            <person name="Sedlacek I."/>
        </authorList>
    </citation>
    <scope>NUCLEOTIDE SEQUENCE</scope>
    <source>
        <strain evidence="4">CCM 7905</strain>
    </source>
</reference>
<evidence type="ECO:0000259" key="2">
    <source>
        <dbReference type="Pfam" id="PF08223"/>
    </source>
</evidence>
<dbReference type="EMBL" id="BMCU01000001">
    <property type="protein sequence ID" value="GGF94412.1"/>
    <property type="molecule type" value="Genomic_DNA"/>
</dbReference>
<dbReference type="PANTHER" id="PTHR30319:SF1">
    <property type="entry name" value="TRANSCRIPTIONAL REPRESSOR PAAX"/>
    <property type="match status" value="1"/>
</dbReference>
<dbReference type="PANTHER" id="PTHR30319">
    <property type="entry name" value="PHENYLACETIC ACID REGULATOR-RELATED TRANSCRIPTIONAL REPRESSOR"/>
    <property type="match status" value="1"/>
</dbReference>
<evidence type="ECO:0000259" key="1">
    <source>
        <dbReference type="Pfam" id="PF07848"/>
    </source>
</evidence>